<dbReference type="Proteomes" id="UP001596074">
    <property type="component" value="Unassembled WGS sequence"/>
</dbReference>
<organism evidence="2 3">
    <name type="scientific">Actinomadura rugatobispora</name>
    <dbReference type="NCBI Taxonomy" id="1994"/>
    <lineage>
        <taxon>Bacteria</taxon>
        <taxon>Bacillati</taxon>
        <taxon>Actinomycetota</taxon>
        <taxon>Actinomycetes</taxon>
        <taxon>Streptosporangiales</taxon>
        <taxon>Thermomonosporaceae</taxon>
        <taxon>Actinomadura</taxon>
    </lineage>
</organism>
<evidence type="ECO:0000313" key="3">
    <source>
        <dbReference type="Proteomes" id="UP001596074"/>
    </source>
</evidence>
<gene>
    <name evidence="2" type="ORF">ACFPZN_10350</name>
</gene>
<name>A0ABW0ZW55_9ACTN</name>
<dbReference type="Pfam" id="PF14436">
    <property type="entry name" value="EndoU_bacteria"/>
    <property type="match status" value="1"/>
</dbReference>
<feature type="domain" description="Bacterial EndoU nuclease" evidence="1">
    <location>
        <begin position="67"/>
        <end position="183"/>
    </location>
</feature>
<reference evidence="3" key="1">
    <citation type="journal article" date="2019" name="Int. J. Syst. Evol. Microbiol.">
        <title>The Global Catalogue of Microorganisms (GCM) 10K type strain sequencing project: providing services to taxonomists for standard genome sequencing and annotation.</title>
        <authorList>
            <consortium name="The Broad Institute Genomics Platform"/>
            <consortium name="The Broad Institute Genome Sequencing Center for Infectious Disease"/>
            <person name="Wu L."/>
            <person name="Ma J."/>
        </authorList>
    </citation>
    <scope>NUCLEOTIDE SEQUENCE [LARGE SCALE GENOMIC DNA]</scope>
    <source>
        <strain evidence="3">KCTC 42087</strain>
    </source>
</reference>
<dbReference type="RefSeq" id="WP_378281627.1">
    <property type="nucleotide sequence ID" value="NZ_JBHSON010000011.1"/>
</dbReference>
<evidence type="ECO:0000259" key="1">
    <source>
        <dbReference type="Pfam" id="PF14436"/>
    </source>
</evidence>
<dbReference type="InterPro" id="IPR029501">
    <property type="entry name" value="EndoU_bac"/>
</dbReference>
<comment type="caution">
    <text evidence="2">The sequence shown here is derived from an EMBL/GenBank/DDBJ whole genome shotgun (WGS) entry which is preliminary data.</text>
</comment>
<sequence>MGESSWGGASPGRASLGRVIALVLVLFLLARPRPRPGGSPGGGGGNPGIFEPAVRWLRRKVQTSGRHHHVFRGEVRRGRGGQMVGSGYHHRFMGQDWADRRITRVVRTGSNGTYSARVQMKGPNGQWVDKPADSSFFPDNWTPQQVDRTIRDAFQNGREVPGTDGRRWRGEANGILVEGSYKRSSRNWDSAWPVVD</sequence>
<keyword evidence="3" id="KW-1185">Reference proteome</keyword>
<evidence type="ECO:0000313" key="2">
    <source>
        <dbReference type="EMBL" id="MFC5746009.1"/>
    </source>
</evidence>
<accession>A0ABW0ZW55</accession>
<protein>
    <submittedName>
        <fullName evidence="2">EndoU domain-containing protein</fullName>
    </submittedName>
</protein>
<proteinExistence type="predicted"/>
<dbReference type="EMBL" id="JBHSON010000011">
    <property type="protein sequence ID" value="MFC5746009.1"/>
    <property type="molecule type" value="Genomic_DNA"/>
</dbReference>